<dbReference type="Gene3D" id="2.40.170.20">
    <property type="entry name" value="TonB-dependent receptor, beta-barrel domain"/>
    <property type="match status" value="1"/>
</dbReference>
<keyword evidence="10" id="KW-0675">Receptor</keyword>
<dbReference type="GO" id="GO:0009279">
    <property type="term" value="C:cell outer membrane"/>
    <property type="evidence" value="ECO:0007669"/>
    <property type="project" value="UniProtKB-SubCell"/>
</dbReference>
<dbReference type="InterPro" id="IPR036942">
    <property type="entry name" value="Beta-barrel_TonB_sf"/>
</dbReference>
<dbReference type="FunFam" id="2.60.40.1120:FF:000003">
    <property type="entry name" value="Outer membrane protein Omp121"/>
    <property type="match status" value="1"/>
</dbReference>
<feature type="domain" description="TonB-dependent receptor plug" evidence="9">
    <location>
        <begin position="133"/>
        <end position="234"/>
    </location>
</feature>
<sequence>MRKTFLEKCINLHLCRIAWVLLLLVPAISSLQANPSQNKAVTGVVTSATDNEPLIGVSVQVKETATGGITDIDGKFSVNAEQGQTLIFSYIGYQTQEIQVGASSVINVVLKEDTEMLDEVVVVGYGVQKKKLVTGATVQVKGDNIAKLNTNNPLQAMQGQTPGVNITSTSGQPGADMKVTIRGLGTVGNSSPLYLIDGVGGDISTLNPADIESIDILKDAASAAIYGAQAANGVVLITTKSGKEGKAVVSLDAYYGIQNVARKANMLNAEQYMAIMDEQALNSGNAAYDWNSFKSIRDANGNIYDTDWIDAMLKDDAKTQSYTLGVTGGTATSTYALSLGYMQQEGIVGGADVSNYERYNFRINSDHQVIKNLLKVGEQVSFVYKKNNGTNVGDLYNNTLRSAFATSPLSPIYSDNNLYDSPYNDTSSSDWHNSDGNPYGSMMTNTNNENKAATFAGNVYAELTPIKNLKIRTVFGATYGSSEYRSYTPLYQFDIYTKNTENTKVNQNMTHGLTMVWTNTAQYDWTLGEHSFNALIGMESSRYEGTYVGARNGILKEGFDDWDHAFVSNGSATTPEQGLGADGKPNDETRTVSYFARLGWNWKETYMINATVRADGSSKFASGHRFGYFPSVSAGWTLTNEAFMESTREWLDFLKLRVSWGQVGNQNIDNYQYTAPIKSSTTNYLFGTGLGSANHVWGAYPSRLANENVKWETSEQYNIGIDARFLNGCLGMNADFYIKTTKDWLVQAPILATAGTGAPYINGGDVKNTGIELALTWNDEIGKDFHYNIGVNGTYNKNKVGNIPTEDGIIHGNTNQLYDNSPEFYRASNGHAIGYFWGYKTAGIFQNQQEIDDWIAAKNGVLQSDVKPGDVKFVDVDHNGIIDDNDKVDLGNGMPDFTYGFNLGFDYKGFDFSLNANGSVGNKIVQSYRNHTNKKSNYTTAILNRWTGEGTSNRIPRVTDTNVNWQFSDLYIQDGDFLRISAITLGYDFSRLWKGKAISQCRAYIQVQNALTFTKYDGMDPEIGFGPEDSNKKSWVSGIDYGYYPRPRTVLVGVNLKF</sequence>
<keyword evidence="4 7" id="KW-0812">Transmembrane</keyword>
<keyword evidence="3 7" id="KW-1134">Transmembrane beta strand</keyword>
<dbReference type="Pfam" id="PF13715">
    <property type="entry name" value="CarbopepD_reg_2"/>
    <property type="match status" value="1"/>
</dbReference>
<dbReference type="InterPro" id="IPR012910">
    <property type="entry name" value="Plug_dom"/>
</dbReference>
<evidence type="ECO:0000256" key="4">
    <source>
        <dbReference type="ARBA" id="ARBA00022692"/>
    </source>
</evidence>
<dbReference type="InterPro" id="IPR023996">
    <property type="entry name" value="TonB-dep_OMP_SusC/RagA"/>
</dbReference>
<dbReference type="PROSITE" id="PS52016">
    <property type="entry name" value="TONB_DEPENDENT_REC_3"/>
    <property type="match status" value="1"/>
</dbReference>
<keyword evidence="5 7" id="KW-0472">Membrane</keyword>
<dbReference type="SUPFAM" id="SSF49464">
    <property type="entry name" value="Carboxypeptidase regulatory domain-like"/>
    <property type="match status" value="1"/>
</dbReference>
<evidence type="ECO:0000313" key="11">
    <source>
        <dbReference type="Proteomes" id="UP000260759"/>
    </source>
</evidence>
<dbReference type="NCBIfam" id="TIGR04057">
    <property type="entry name" value="SusC_RagA_signa"/>
    <property type="match status" value="1"/>
</dbReference>
<dbReference type="Gene3D" id="2.60.40.1120">
    <property type="entry name" value="Carboxypeptidase-like, regulatory domain"/>
    <property type="match status" value="1"/>
</dbReference>
<dbReference type="InterPro" id="IPR037066">
    <property type="entry name" value="Plug_dom_sf"/>
</dbReference>
<dbReference type="InterPro" id="IPR023997">
    <property type="entry name" value="TonB-dep_OMP_SusC/RagA_CS"/>
</dbReference>
<evidence type="ECO:0000256" key="1">
    <source>
        <dbReference type="ARBA" id="ARBA00004571"/>
    </source>
</evidence>
<evidence type="ECO:0000256" key="7">
    <source>
        <dbReference type="PROSITE-ProRule" id="PRU01360"/>
    </source>
</evidence>
<dbReference type="NCBIfam" id="TIGR04056">
    <property type="entry name" value="OMP_RagA_SusC"/>
    <property type="match status" value="1"/>
</dbReference>
<evidence type="ECO:0000256" key="8">
    <source>
        <dbReference type="SAM" id="SignalP"/>
    </source>
</evidence>
<dbReference type="EMBL" id="QSVA01000003">
    <property type="protein sequence ID" value="RGN95806.1"/>
    <property type="molecule type" value="Genomic_DNA"/>
</dbReference>
<dbReference type="Gene3D" id="2.170.130.10">
    <property type="entry name" value="TonB-dependent receptor, plug domain"/>
    <property type="match status" value="1"/>
</dbReference>
<keyword evidence="8" id="KW-0732">Signal</keyword>
<accession>A0A3E5F2Q2</accession>
<dbReference type="SUPFAM" id="SSF56935">
    <property type="entry name" value="Porins"/>
    <property type="match status" value="1"/>
</dbReference>
<dbReference type="RefSeq" id="WP_117599764.1">
    <property type="nucleotide sequence ID" value="NZ_QSVA01000003.1"/>
</dbReference>
<evidence type="ECO:0000256" key="3">
    <source>
        <dbReference type="ARBA" id="ARBA00022452"/>
    </source>
</evidence>
<name>A0A3E5F2Q2_BACUN</name>
<evidence type="ECO:0000256" key="2">
    <source>
        <dbReference type="ARBA" id="ARBA00022448"/>
    </source>
</evidence>
<dbReference type="Pfam" id="PF07715">
    <property type="entry name" value="Plug"/>
    <property type="match status" value="1"/>
</dbReference>
<dbReference type="InterPro" id="IPR039426">
    <property type="entry name" value="TonB-dep_rcpt-like"/>
</dbReference>
<comment type="similarity">
    <text evidence="7">Belongs to the TonB-dependent receptor family.</text>
</comment>
<gene>
    <name evidence="10" type="ORF">DXB37_04255</name>
</gene>
<feature type="chain" id="PRO_5017536731" evidence="8">
    <location>
        <begin position="34"/>
        <end position="1058"/>
    </location>
</feature>
<comment type="caution">
    <text evidence="10">The sequence shown here is derived from an EMBL/GenBank/DDBJ whole genome shotgun (WGS) entry which is preliminary data.</text>
</comment>
<feature type="signal peptide" evidence="8">
    <location>
        <begin position="1"/>
        <end position="33"/>
    </location>
</feature>
<keyword evidence="6 7" id="KW-0998">Cell outer membrane</keyword>
<comment type="subcellular location">
    <subcellularLocation>
        <location evidence="1 7">Cell outer membrane</location>
        <topology evidence="1 7">Multi-pass membrane protein</topology>
    </subcellularLocation>
</comment>
<dbReference type="InterPro" id="IPR008969">
    <property type="entry name" value="CarboxyPept-like_regulatory"/>
</dbReference>
<protein>
    <submittedName>
        <fullName evidence="10">TonB-dependent receptor</fullName>
    </submittedName>
</protein>
<proteinExistence type="inferred from homology"/>
<evidence type="ECO:0000313" key="10">
    <source>
        <dbReference type="EMBL" id="RGN95806.1"/>
    </source>
</evidence>
<reference evidence="10 11" key="1">
    <citation type="submission" date="2018-08" db="EMBL/GenBank/DDBJ databases">
        <title>A genome reference for cultivated species of the human gut microbiota.</title>
        <authorList>
            <person name="Zou Y."/>
            <person name="Xue W."/>
            <person name="Luo G."/>
        </authorList>
    </citation>
    <scope>NUCLEOTIDE SEQUENCE [LARGE SCALE GENOMIC DNA]</scope>
    <source>
        <strain evidence="10 11">OM03-4</strain>
    </source>
</reference>
<evidence type="ECO:0000259" key="9">
    <source>
        <dbReference type="Pfam" id="PF07715"/>
    </source>
</evidence>
<evidence type="ECO:0000256" key="5">
    <source>
        <dbReference type="ARBA" id="ARBA00023136"/>
    </source>
</evidence>
<dbReference type="AlphaFoldDB" id="A0A3E5F2Q2"/>
<organism evidence="10 11">
    <name type="scientific">Bacteroides uniformis</name>
    <dbReference type="NCBI Taxonomy" id="820"/>
    <lineage>
        <taxon>Bacteria</taxon>
        <taxon>Pseudomonadati</taxon>
        <taxon>Bacteroidota</taxon>
        <taxon>Bacteroidia</taxon>
        <taxon>Bacteroidales</taxon>
        <taxon>Bacteroidaceae</taxon>
        <taxon>Bacteroides</taxon>
    </lineage>
</organism>
<dbReference type="Proteomes" id="UP000260759">
    <property type="component" value="Unassembled WGS sequence"/>
</dbReference>
<keyword evidence="2 7" id="KW-0813">Transport</keyword>
<evidence type="ECO:0000256" key="6">
    <source>
        <dbReference type="ARBA" id="ARBA00023237"/>
    </source>
</evidence>